<dbReference type="GO" id="GO:0042800">
    <property type="term" value="F:histone H3K4 methyltransferase activity"/>
    <property type="evidence" value="ECO:0007669"/>
    <property type="project" value="TreeGrafter"/>
</dbReference>
<dbReference type="GO" id="GO:0000793">
    <property type="term" value="C:condensed chromosome"/>
    <property type="evidence" value="ECO:0007669"/>
    <property type="project" value="TreeGrafter"/>
</dbReference>
<accession>A0A8X7BFU9</accession>
<dbReference type="GO" id="GO:0015074">
    <property type="term" value="P:DNA integration"/>
    <property type="evidence" value="ECO:0007669"/>
    <property type="project" value="TreeGrafter"/>
</dbReference>
<protein>
    <submittedName>
        <fullName evidence="1">Histone-lysine N-methyltransferase SETMAR</fullName>
    </submittedName>
</protein>
<dbReference type="GO" id="GO:0003690">
    <property type="term" value="F:double-stranded DNA binding"/>
    <property type="evidence" value="ECO:0007669"/>
    <property type="project" value="TreeGrafter"/>
</dbReference>
<dbReference type="GO" id="GO:0003697">
    <property type="term" value="F:single-stranded DNA binding"/>
    <property type="evidence" value="ECO:0007669"/>
    <property type="project" value="TreeGrafter"/>
</dbReference>
<dbReference type="Proteomes" id="UP000887159">
    <property type="component" value="Unassembled WGS sequence"/>
</dbReference>
<evidence type="ECO:0000313" key="2">
    <source>
        <dbReference type="Proteomes" id="UP000887159"/>
    </source>
</evidence>
<dbReference type="EMBL" id="BMAU01021389">
    <property type="protein sequence ID" value="GFY29628.1"/>
    <property type="molecule type" value="Genomic_DNA"/>
</dbReference>
<dbReference type="GO" id="GO:0046975">
    <property type="term" value="F:histone H3K36 methyltransferase activity"/>
    <property type="evidence" value="ECO:0007669"/>
    <property type="project" value="TreeGrafter"/>
</dbReference>
<dbReference type="GO" id="GO:0000014">
    <property type="term" value="F:single-stranded DNA endodeoxyribonuclease activity"/>
    <property type="evidence" value="ECO:0007669"/>
    <property type="project" value="TreeGrafter"/>
</dbReference>
<proteinExistence type="predicted"/>
<dbReference type="InterPro" id="IPR052709">
    <property type="entry name" value="Transposase-MT_Hybrid"/>
</dbReference>
<dbReference type="GO" id="GO:0031297">
    <property type="term" value="P:replication fork processing"/>
    <property type="evidence" value="ECO:0007669"/>
    <property type="project" value="TreeGrafter"/>
</dbReference>
<comment type="caution">
    <text evidence="1">The sequence shown here is derived from an EMBL/GenBank/DDBJ whole genome shotgun (WGS) entry which is preliminary data.</text>
</comment>
<keyword evidence="2" id="KW-1185">Reference proteome</keyword>
<dbReference type="AlphaFoldDB" id="A0A8X7BFU9"/>
<dbReference type="GO" id="GO:0006303">
    <property type="term" value="P:double-strand break repair via nonhomologous end joining"/>
    <property type="evidence" value="ECO:0007669"/>
    <property type="project" value="TreeGrafter"/>
</dbReference>
<dbReference type="GO" id="GO:0044774">
    <property type="term" value="P:mitotic DNA integrity checkpoint signaling"/>
    <property type="evidence" value="ECO:0007669"/>
    <property type="project" value="TreeGrafter"/>
</dbReference>
<gene>
    <name evidence="1" type="primary">G5I_09730</name>
    <name evidence="1" type="ORF">TNCV_1812081</name>
</gene>
<dbReference type="GO" id="GO:0005634">
    <property type="term" value="C:nucleus"/>
    <property type="evidence" value="ECO:0007669"/>
    <property type="project" value="TreeGrafter"/>
</dbReference>
<dbReference type="GO" id="GO:0000729">
    <property type="term" value="P:DNA double-strand break processing"/>
    <property type="evidence" value="ECO:0007669"/>
    <property type="project" value="TreeGrafter"/>
</dbReference>
<reference evidence="1" key="1">
    <citation type="submission" date="2020-08" db="EMBL/GenBank/DDBJ databases">
        <title>Multicomponent nature underlies the extraordinary mechanical properties of spider dragline silk.</title>
        <authorList>
            <person name="Kono N."/>
            <person name="Nakamura H."/>
            <person name="Mori M."/>
            <person name="Yoshida Y."/>
            <person name="Ohtoshi R."/>
            <person name="Malay A.D."/>
            <person name="Moran D.A.P."/>
            <person name="Tomita M."/>
            <person name="Numata K."/>
            <person name="Arakawa K."/>
        </authorList>
    </citation>
    <scope>NUCLEOTIDE SEQUENCE</scope>
</reference>
<dbReference type="GO" id="GO:0035861">
    <property type="term" value="C:site of double-strand break"/>
    <property type="evidence" value="ECO:0007669"/>
    <property type="project" value="TreeGrafter"/>
</dbReference>
<sequence length="99" mass="11358">MCNFGFVDSVQAIFDVKDEPHISRPVIENVNKITEIIEVDRHVSSRSIAQELKIDHKTVLSHLRKVGSKKKLHVWVPHQLTPKKHDGSNFHLQSLGKME</sequence>
<dbReference type="GO" id="GO:0044547">
    <property type="term" value="F:DNA topoisomerase binding"/>
    <property type="evidence" value="ECO:0007669"/>
    <property type="project" value="TreeGrafter"/>
</dbReference>
<organism evidence="1 2">
    <name type="scientific">Trichonephila clavipes</name>
    <name type="common">Golden silk orbweaver</name>
    <name type="synonym">Nephila clavipes</name>
    <dbReference type="NCBI Taxonomy" id="2585209"/>
    <lineage>
        <taxon>Eukaryota</taxon>
        <taxon>Metazoa</taxon>
        <taxon>Ecdysozoa</taxon>
        <taxon>Arthropoda</taxon>
        <taxon>Chelicerata</taxon>
        <taxon>Arachnida</taxon>
        <taxon>Araneae</taxon>
        <taxon>Araneomorphae</taxon>
        <taxon>Entelegynae</taxon>
        <taxon>Araneoidea</taxon>
        <taxon>Nephilidae</taxon>
        <taxon>Trichonephila</taxon>
    </lineage>
</organism>
<evidence type="ECO:0000313" key="1">
    <source>
        <dbReference type="EMBL" id="GFY29628.1"/>
    </source>
</evidence>
<dbReference type="PANTHER" id="PTHR46060">
    <property type="entry name" value="MARINER MOS1 TRANSPOSASE-LIKE PROTEIN"/>
    <property type="match status" value="1"/>
</dbReference>
<name>A0A8X7BFU9_TRICX</name>
<dbReference type="PANTHER" id="PTHR46060:SF2">
    <property type="entry name" value="HISTONE-LYSINE N-METHYLTRANSFERASE SETMAR"/>
    <property type="match status" value="1"/>
</dbReference>